<evidence type="ECO:0000256" key="2">
    <source>
        <dbReference type="ARBA" id="ARBA00022840"/>
    </source>
</evidence>
<feature type="domain" description="AAA+ ATPase" evidence="4">
    <location>
        <begin position="1530"/>
        <end position="1765"/>
    </location>
</feature>
<accession>A2EL28</accession>
<evidence type="ECO:0000313" key="5">
    <source>
        <dbReference type="EMBL" id="EAY06656.1"/>
    </source>
</evidence>
<protein>
    <recommendedName>
        <fullName evidence="4">AAA+ ATPase domain-containing protein</fullName>
    </recommendedName>
</protein>
<feature type="compositionally biased region" description="Pro residues" evidence="3">
    <location>
        <begin position="3677"/>
        <end position="3690"/>
    </location>
</feature>
<dbReference type="InterPro" id="IPR011704">
    <property type="entry name" value="ATPase_dyneun-rel_AAA"/>
</dbReference>
<dbReference type="Gene3D" id="3.40.50.300">
    <property type="entry name" value="P-loop containing nucleotide triphosphate hydrolases"/>
    <property type="match status" value="5"/>
</dbReference>
<dbReference type="InterPro" id="IPR003593">
    <property type="entry name" value="AAA+_ATPase"/>
</dbReference>
<dbReference type="VEuPathDB" id="TrichDB:TVAG_322760"/>
<dbReference type="GO" id="GO:0016887">
    <property type="term" value="F:ATP hydrolysis activity"/>
    <property type="evidence" value="ECO:0000318"/>
    <property type="project" value="GO_Central"/>
</dbReference>
<dbReference type="VEuPathDB" id="TrichDB:TVAGG3_0234270"/>
<dbReference type="Pfam" id="PF07728">
    <property type="entry name" value="AAA_5"/>
    <property type="match status" value="5"/>
</dbReference>
<keyword evidence="6" id="KW-1185">Reference proteome</keyword>
<evidence type="ECO:0000259" key="4">
    <source>
        <dbReference type="SMART" id="SM00382"/>
    </source>
</evidence>
<dbReference type="SMART" id="SM00382">
    <property type="entry name" value="AAA"/>
    <property type="match status" value="5"/>
</dbReference>
<dbReference type="GO" id="GO:0005524">
    <property type="term" value="F:ATP binding"/>
    <property type="evidence" value="ECO:0007669"/>
    <property type="project" value="UniProtKB-KW"/>
</dbReference>
<sequence>MNEIIKFTNSGIPVLLIGPTGCGKTTIAEKIFDNPNGFLKFNFSSETTIDQLIGNLTLDKDSNPKFEYGTFSKAFKEGIPLILDEFNLAHEDVLQCIESSLDTEELFVDDPSLNNAPIKMHPAFKLIATQNDSDSSFASMRNKLTSKLTSHFQVIQFEDFTDDQLTVLCSNFNKEISEETIDKVISFHYSCFNDSNKDYSFTIRNLKMALLSTDDEKDLYRSLLYYYEPLMGQDKAFLIPQKLSENEIIQTDIPDIDINQMIQDKHIQNVWKNEILISTLRKIQFFMKNHQPILIVGPDGSGKTQIAKWASQLFSNNGSLFMVCHPEMTTSDLMGGYTTSSNSLRIADWKDGPIIKAASKGLVLIIDQLESASPQVIERINPILDAYSNILLNEKTQSTNNTKFNVPECFEDLQVEINKDFKIIATASKSQLKNLSPALKNRFTIVEINSQIDKEDSNQQIQELVSALIESNQGNNISINYLVIKRLVNINNISDISKIVSGIRLICSKYPQFNDVKIQIQVFEALYDIYINHKTPQLDRSIIDIVLKTITGETKGFYFKESPELENIVSLIILMQNIGQHIVLQSGTGFGKTSVAVALAKGLKFNPYKVSFNAETKLSDLIGNITITRGTSDNSKGQLLRAIKEGGFFIADEANLADNTILQSLVIALEQKPGEEIEIPSEGTTKIHEKYFFIACQNDSTMFGRKPLPQVLLKRVVCFEYPFPESSLFNVIKEITSEYKLSLMNKLLTNFVKLLYNEFKHNEAIRPWSFREIRRFCKRVTNSEQIEIFRNKKWNIANPEEVQIYHALFMSWMMCPVPEQASKTISEIVEKSFQKVNSSELENILLSNAVPQGKYVVKGNIRIKSVASQSNNEEVIQATQGIASFWNAVFLSSLIPSNEPILIVGESSFKTYLANSIMANPSQVTLGSETTTASLIGQVSYVRQQTYDQAMLDLLHTIMISNPKLYKDFRDFKKNFIRDKEHLDKLQEFIKQLKVPFLQKSIDHITKQLIADEPDPSKVHSAISNYTTIFKPGLITHQIFSQSPIVIKNFSKPPTSVIERFNELIDIEPELTLNEDYTNTITPPDYKVIKMSNSDKTRFRIVALSSLIDYNRISEAMRSRFNIVNIKKYSNEKIKTITGFSDEYIKDFNFHQLVLMKSIITKIQEIHRTILNSSQEIPREELEREAARIMGTEDVGCKEFISPLQVDNGHLKSDNPYILSYSAPNFDPSKTNIVFTKTTQTMCDRIFTALSFDIPIIIQGPTGTCKSMLADYVANSIKDFANNNHVIKIQLSRSTTVEDLFGRNSIKVDKNGNKTFDYIPTELFKAATEGSPHRSLIIIEELNLASPSLIDALTSLFDNNPNSKIMKTNGESENKGKYSIIGIASGNVPPALKKASIFFKRDVYTNNEMRAVCSPLLKAYESSKFINYFTTLNPRNCIMFVQLIYSFNSSDQNMHLLLDLVTHDQKSKSNEWESIPISHESRMSILKVDKIKVECSTIGNKYDPKIKEKLLSLTASEQKLFVTLAANTHKRFPLIVTGGTASGKTYAIQLFAQAINKKLHVIPLNADTSISTITGSYKPSKFVNQANIDKITSKLKEDPAFDDVSILIREYSKNRMEIKKLQEIEAQINIVLENTSEEKHQKIGNEAKSLVSTAKHLINNLEYSESSLVTAMKNGDWILFDGVESCPSTVMERIITLLDFEPSLNLYEVDEGVVYSSKPSSYQQHKIQDGFRIILTYNNVGTHKKTPLSQSILSRCAILKMDPIDSDTKSTSKISLFELPDKKYELPDGSYNKSNIVARIAKLHDEMKKLQKDGSSYELTGRSISRICRLFTSMSVNTEGEFIPYQQIKKALLITYNNMISKMDEEDDETNQKILEIFEQAPDDQEVENLNELYKQTFIESSKLKQMIEESLLQDGFVSNIFSIIERALFKDVFDLDEFMIDLTQKFKDLHANDFENRETKWYADYIFLSQLQDIIHSLSKLDDNAKSEISHFSISSISQIKKELAGILTKFAFISQTCYSCQDISIPIEFTSEVNISALNGISDEVKNNIFKFPFLYFSIPGIEKISKFFDGIYKLIFDTYIYCFAIYQTDFRSSLDHFVSIIYEVARPSNTININDLVESLSLDEFSSLISLKKSFKEYSNKFEIPCEFMDMLNQLQIKFDELNIISEDEKKWNKLKEDYPDLGYLFTLTEGISWVPKSNIQNTIINLAKMEKPISYNKLSLYVNQIDPNNCDKSRWFSILMDYSYDITLLENLKNPKKCISSLLKLNERKYNVGKILKTFNGTYLTVSQSDADALINDMLARYLENMYAFNDSLLDVGNLIEKVDSYINKVELVSNDWAVFVRENNKKYDINQEIMIPKYTEPSIRRFLSKECGKNFKSKKDLLQHLKEDQSKEFLYSMLINQPSMKKYNTSDRIQFEDYEEWYIENFPAQGLFLLRNPDFIKLIEIPNERLTFGLFMLRVVSSFKQITFETTKFTPEMSKSINDSIQKLLLDPDNNKGIIVALCLSNPPYSLKHFYTCLLHDSLVQAATFLDDDQYVKKANMLIGEYLEQALSNCNPLTKQKWSSFIGSNTDYLLNPIKSFINFCNFHISDKLNELKAFKDKTEKELKMKEDKINEVLPELEKATKKEDPNCFIQRFRPDNYSENVINAYESYSSCLLTILNSLTKFEWYKKGTQIKDFDQSIKLYKFIKKLKYCDPAHYEEQIYVIYIHNCATDTITFTKKDDQDVTVSFYVRPKVDSFLVVPEKYINDIDVPKSLETIKLNVSKMAEVTDEINVDMLIKAYRKFYDEKVKDPNAMDSYYASGSTVIFNTSESNYNFDDIKDLFKNTQSGISYLTEFESKFMKPQFEGNPDQIPEKTQEIINKIHLLVKEHDRLVTEIRKYESEIALLPTQRFDPPSEQSSKPDIKLNKTNNITIDFSNTDSSVFNLAAINITNDSVNPSFRMIKADIPGILRGIQTTPICIPIYVFGNASKIRIKFYPLDETPLPAYEINESQVNLLFPINGITNDIIFTGMVDINTHNINYEVKAHFIDSTIFIDSPGNSFIKDTSGISFEKSFIEEDSIPIISTIPGLENPKQTILVENINTAFPKSPIQFKDDDQTFIIKGLTHDKKENKISGIAFNCYHTSNEDSRIIINSPDFAEKRNVDLRILSPPYKLLSEKSEMEIGNCYNKYYFVLCFIMKYAETPRIDVKCSDNVKILNQNIFPTFSVPQSHVVIGVEMKSIAKRYDDPSSLILSINSQQFQWTRSIKLFTKKPDKRINFDHSYVLYNSINYSLHENNKYIPRVYYDEKFGTILTNNTIKCLIINDHYQVDYLNYNNNIKDKCVLLSWQYYVDSGKNEVYWIPAFVPGTGEIQTRILQMSEDNVNDLLNFLRRFFGKNSIVTIKNIIRNFKGWSQKCNSICEFIMAQLTEKYNKIINDDYQLTNDVSFDVGKINSLRENKFDQGIINKHIRNVEDDTRQDALKLLPSKNTTILMQYTQDESKLSYESKIITQQERNDILESISKMTSVEPKLELEMVPNTENIRDEVIFKTITSAKAIYDRISEVVPRCRKFLLMMANYADYTKEFPVEKAQKEIRYLAAFHKWSSDKRTLKSTPFLTQCIEFNNGFTSLINIMQKAGCKIENINIETTKLTPLIIKPSQSPISVEEFRKEWTIQRNVSVSLYLPSFSVPPIQPNPKPNPPAPPRQNKKLYKGDNATINIKYKPDSNGTSGRTQDKPEDIYKFMIKNIDKIQYYQDDAKEFNSVVSDIKDIPEKNNLPIDEFIAYTTETTYQIIKEFNSKTINMDSEIVLMLDIKSITPNSIKLDNFLYFIAFAMAISQLGFSYRLLAFADRNFQYFEIKKLSEKLQRKHLQVALEILDTKRTCADPLFSIKSIIKQDIEKSFSFFVFTDGNLLNTNYTIWQEWDNGTNSRITYFLKPPNEEEYKVPIIKQYKTLKKNHNNINYAINMEGFNHNKEFIDAFINGISTGNGKVHRIDRNVELKLSENDSNIPIVCSFKKLPETDSQFVCISEVIQASITRQDEVMIPNVSEYISPTNKSEFELETFRQNIEANWVQDELFPPNKPMQYIPSEKGNGLSMAGLIRFIITDGQDQRFRLDKCAGYVPNYSLFFVIDCSESSSGILSLQATRQTVFSTLLAFKDCEFPITIILATSDGPAAVCINKKKEEIFVENSPVFTEIYRLLTESHGLCSFSQALIAAFNLRYRQTEQESILIGITNGNFTQHEMDAVGTAISSLQSIRTYPIGVGVGITPTKISKVFTKSIWSSNPLSIANCFQTLLEFDPNECKTKGKISDPALPNKIPKLNELHNILISKQDRTYTELTDKLTDILFFDSAEDSYMNEKPEIQKLPTSKPGSEIYDQELPNVDLGENKAWPYNILICMLYGFTASNDDSDKYVTYKTLTDKNGIVKGLRELKFNVGVTKNYCDSIAELSSGKYHQVWVICSKGQRAKPTDVPDISEDTTYISKKIKGNKDDFDHAYQFVETVELFRQNGGGVAFWADQGFTFELNYFLKHVKLYDCDKIEKEKNQEKIPIKLRFHDGDPVKEKVLQRRFPKNFTKMSFDADDYKWISNYKYYLYGYNVSKLMEGTTIAGARIPEGLSYDQICDHIKPFRPFSLSSEKGLVSGCYYVAPKFSNEGDIIIDGASSRLFKELNLEGVKRLVRNMACCLINKKRYIAETGSYIDKLPVPLLKIPKIPVEKPIDCSKIKIKPIDLVYIYDATQSTNSIKNTIYYQIENSIDWFKYSIYDVRIAAIAFRDYALAVKEDFNIERNLVDVIDFKDITDASEILEQIRSFPCKGGMGDGPEDWNSAFEQYFTLKFRENSTKIVFFITDNGTHHPDFHRSPVIDGDDYSSAYYSRLSNYEIDDYIISEERMSQQQKLEYFIDRLAKQNPFWILCPFGRSATHPLNTFRKSLINRNNNTKSITITFRSFYPKNWRFNPKKIKLIDHVKLNPESDEVDGLSNKELNNIYSDIFKYVKAYIEEVVTMF</sequence>
<proteinExistence type="predicted"/>
<dbReference type="EMBL" id="DS113418">
    <property type="protein sequence ID" value="EAY06656.1"/>
    <property type="molecule type" value="Genomic_DNA"/>
</dbReference>
<organism evidence="5 6">
    <name type="scientific">Trichomonas vaginalis (strain ATCC PRA-98 / G3)</name>
    <dbReference type="NCBI Taxonomy" id="412133"/>
    <lineage>
        <taxon>Eukaryota</taxon>
        <taxon>Metamonada</taxon>
        <taxon>Parabasalia</taxon>
        <taxon>Trichomonadida</taxon>
        <taxon>Trichomonadidae</taxon>
        <taxon>Trichomonas</taxon>
    </lineage>
</organism>
<dbReference type="Proteomes" id="UP000001542">
    <property type="component" value="Unassembled WGS sequence"/>
</dbReference>
<evidence type="ECO:0000313" key="6">
    <source>
        <dbReference type="Proteomes" id="UP000001542"/>
    </source>
</evidence>
<dbReference type="PANTHER" id="PTHR48103:SF2">
    <property type="entry name" value="MIDASIN"/>
    <property type="match status" value="1"/>
</dbReference>
<dbReference type="SUPFAM" id="SSF53300">
    <property type="entry name" value="vWA-like"/>
    <property type="match status" value="1"/>
</dbReference>
<evidence type="ECO:0000256" key="1">
    <source>
        <dbReference type="ARBA" id="ARBA00022741"/>
    </source>
</evidence>
<dbReference type="PANTHER" id="PTHR48103">
    <property type="entry name" value="MIDASIN-RELATED"/>
    <property type="match status" value="1"/>
</dbReference>
<dbReference type="OrthoDB" id="5186at2759"/>
<keyword evidence="1" id="KW-0547">Nucleotide-binding</keyword>
<dbReference type="InParanoid" id="A2EL28"/>
<feature type="region of interest" description="Disordered" evidence="3">
    <location>
        <begin position="3677"/>
        <end position="3696"/>
    </location>
</feature>
<feature type="domain" description="AAA+ ATPase" evidence="4">
    <location>
        <begin position="10"/>
        <end position="158"/>
    </location>
</feature>
<dbReference type="CDD" id="cd00009">
    <property type="entry name" value="AAA"/>
    <property type="match status" value="2"/>
</dbReference>
<dbReference type="InterPro" id="IPR027417">
    <property type="entry name" value="P-loop_NTPase"/>
</dbReference>
<dbReference type="RefSeq" id="XP_001318879.1">
    <property type="nucleotide sequence ID" value="XM_001318844.1"/>
</dbReference>
<feature type="domain" description="AAA+ ATPase" evidence="4">
    <location>
        <begin position="1252"/>
        <end position="1403"/>
    </location>
</feature>
<dbReference type="GO" id="GO:0000027">
    <property type="term" value="P:ribosomal large subunit assembly"/>
    <property type="evidence" value="ECO:0000318"/>
    <property type="project" value="GO_Central"/>
</dbReference>
<keyword evidence="2" id="KW-0067">ATP-binding</keyword>
<dbReference type="SUPFAM" id="SSF52540">
    <property type="entry name" value="P-loop containing nucleoside triphosphate hydrolases"/>
    <property type="match status" value="5"/>
</dbReference>
<dbReference type="eggNOG" id="KOG1808">
    <property type="taxonomic scope" value="Eukaryota"/>
</dbReference>
<dbReference type="InterPro" id="IPR036465">
    <property type="entry name" value="vWFA_dom_sf"/>
</dbReference>
<reference evidence="5" key="2">
    <citation type="journal article" date="2007" name="Science">
        <title>Draft genome sequence of the sexually transmitted pathogen Trichomonas vaginalis.</title>
        <authorList>
            <person name="Carlton J.M."/>
            <person name="Hirt R.P."/>
            <person name="Silva J.C."/>
            <person name="Delcher A.L."/>
            <person name="Schatz M."/>
            <person name="Zhao Q."/>
            <person name="Wortman J.R."/>
            <person name="Bidwell S.L."/>
            <person name="Alsmark U.C.M."/>
            <person name="Besteiro S."/>
            <person name="Sicheritz-Ponten T."/>
            <person name="Noel C.J."/>
            <person name="Dacks J.B."/>
            <person name="Foster P.G."/>
            <person name="Simillion C."/>
            <person name="Van de Peer Y."/>
            <person name="Miranda-Saavedra D."/>
            <person name="Barton G.J."/>
            <person name="Westrop G.D."/>
            <person name="Mueller S."/>
            <person name="Dessi D."/>
            <person name="Fiori P.L."/>
            <person name="Ren Q."/>
            <person name="Paulsen I."/>
            <person name="Zhang H."/>
            <person name="Bastida-Corcuera F.D."/>
            <person name="Simoes-Barbosa A."/>
            <person name="Brown M.T."/>
            <person name="Hayes R.D."/>
            <person name="Mukherjee M."/>
            <person name="Okumura C.Y."/>
            <person name="Schneider R."/>
            <person name="Smith A.J."/>
            <person name="Vanacova S."/>
            <person name="Villalvazo M."/>
            <person name="Haas B.J."/>
            <person name="Pertea M."/>
            <person name="Feldblyum T.V."/>
            <person name="Utterback T.R."/>
            <person name="Shu C.L."/>
            <person name="Osoegawa K."/>
            <person name="de Jong P.J."/>
            <person name="Hrdy I."/>
            <person name="Horvathova L."/>
            <person name="Zubacova Z."/>
            <person name="Dolezal P."/>
            <person name="Malik S.B."/>
            <person name="Logsdon J.M. Jr."/>
            <person name="Henze K."/>
            <person name="Gupta A."/>
            <person name="Wang C.C."/>
            <person name="Dunne R.L."/>
            <person name="Upcroft J.A."/>
            <person name="Upcroft P."/>
            <person name="White O."/>
            <person name="Salzberg S.L."/>
            <person name="Tang P."/>
            <person name="Chiu C.-H."/>
            <person name="Lee Y.-S."/>
            <person name="Embley T.M."/>
            <person name="Coombs G.H."/>
            <person name="Mottram J.C."/>
            <person name="Tachezy J."/>
            <person name="Fraser-Liggett C.M."/>
            <person name="Johnson P.J."/>
        </authorList>
    </citation>
    <scope>NUCLEOTIDE SEQUENCE [LARGE SCALE GENOMIC DNA]</scope>
    <source>
        <strain evidence="5">G3</strain>
    </source>
</reference>
<gene>
    <name evidence="5" type="ORF">TVAG_322760</name>
</gene>
<feature type="domain" description="AAA+ ATPase" evidence="4">
    <location>
        <begin position="289"/>
        <end position="453"/>
    </location>
</feature>
<dbReference type="GO" id="GO:0005634">
    <property type="term" value="C:nucleus"/>
    <property type="evidence" value="ECO:0000318"/>
    <property type="project" value="GO_Central"/>
</dbReference>
<name>A2EL28_TRIV3</name>
<dbReference type="STRING" id="5722.A2EL28"/>
<dbReference type="Gene3D" id="3.40.50.410">
    <property type="entry name" value="von Willebrand factor, type A domain"/>
    <property type="match status" value="1"/>
</dbReference>
<evidence type="ECO:0000256" key="3">
    <source>
        <dbReference type="SAM" id="MobiDB-lite"/>
    </source>
</evidence>
<reference evidence="5" key="1">
    <citation type="submission" date="2006-10" db="EMBL/GenBank/DDBJ databases">
        <authorList>
            <person name="Amadeo P."/>
            <person name="Zhao Q."/>
            <person name="Wortman J."/>
            <person name="Fraser-Liggett C."/>
            <person name="Carlton J."/>
        </authorList>
    </citation>
    <scope>NUCLEOTIDE SEQUENCE</scope>
    <source>
        <strain evidence="5">G3</strain>
    </source>
</reference>
<feature type="domain" description="AAA+ ATPase" evidence="4">
    <location>
        <begin position="578"/>
        <end position="693"/>
    </location>
</feature>
<dbReference type="KEGG" id="tva:4764535"/>